<evidence type="ECO:0000256" key="2">
    <source>
        <dbReference type="ARBA" id="ARBA00022475"/>
    </source>
</evidence>
<dbReference type="PANTHER" id="PTHR30582:SF2">
    <property type="entry name" value="L,D-TRANSPEPTIDASE YCIB-RELATED"/>
    <property type="match status" value="1"/>
</dbReference>
<dbReference type="UniPathway" id="UPA00219"/>
<evidence type="ECO:0000256" key="9">
    <source>
        <dbReference type="ARBA" id="ARBA00023288"/>
    </source>
</evidence>
<name>A0A6P1D955_9NOCA</name>
<evidence type="ECO:0000256" key="7">
    <source>
        <dbReference type="ARBA" id="ARBA00023136"/>
    </source>
</evidence>
<keyword evidence="5 13" id="KW-0133">Cell shape</keyword>
<keyword evidence="10" id="KW-0012">Acyltransferase</keyword>
<reference evidence="16 17" key="1">
    <citation type="submission" date="2020-01" db="EMBL/GenBank/DDBJ databases">
        <title>Genetics and antimicrobial susceptibilities of Nocardia species isolated from the soil; a comparison with species isolated from humans.</title>
        <authorList>
            <person name="Carrasco G."/>
            <person name="Monzon S."/>
            <person name="Sansegundo M."/>
            <person name="Garcia E."/>
            <person name="Garrido N."/>
            <person name="Medina M.J."/>
            <person name="Villalon P."/>
            <person name="Ramirez-Arocha A.C."/>
            <person name="Jimenez P."/>
            <person name="Cuesta I."/>
            <person name="Valdezate S."/>
        </authorList>
    </citation>
    <scope>NUCLEOTIDE SEQUENCE [LARGE SCALE GENOMIC DNA]</scope>
    <source>
        <strain evidence="16 17">CNM20110639</strain>
    </source>
</reference>
<dbReference type="PROSITE" id="PS52029">
    <property type="entry name" value="LD_TPASE"/>
    <property type="match status" value="1"/>
</dbReference>
<dbReference type="FunFam" id="2.40.440.10:FF:000005">
    <property type="entry name" value="L,D-transpeptidase 2"/>
    <property type="match status" value="1"/>
</dbReference>
<gene>
    <name evidence="16" type="ORF">GV789_10055</name>
</gene>
<dbReference type="RefSeq" id="WP_163823849.1">
    <property type="nucleotide sequence ID" value="NZ_JAAGUY010000006.1"/>
</dbReference>
<proteinExistence type="predicted"/>
<dbReference type="GO" id="GO:0008360">
    <property type="term" value="P:regulation of cell shape"/>
    <property type="evidence" value="ECO:0007669"/>
    <property type="project" value="UniProtKB-UniRule"/>
</dbReference>
<keyword evidence="11 13" id="KW-0961">Cell wall biogenesis/degradation</keyword>
<protein>
    <submittedName>
        <fullName evidence="16">L,D-transpeptidase</fullName>
    </submittedName>
</protein>
<evidence type="ECO:0000256" key="1">
    <source>
        <dbReference type="ARBA" id="ARBA00004752"/>
    </source>
</evidence>
<dbReference type="GO" id="GO:0071555">
    <property type="term" value="P:cell wall organization"/>
    <property type="evidence" value="ECO:0007669"/>
    <property type="project" value="UniProtKB-UniRule"/>
</dbReference>
<evidence type="ECO:0000256" key="11">
    <source>
        <dbReference type="ARBA" id="ARBA00023316"/>
    </source>
</evidence>
<dbReference type="Gene3D" id="2.60.40.3710">
    <property type="match status" value="1"/>
</dbReference>
<organism evidence="16 17">
    <name type="scientific">Nocardia cyriacigeorgica</name>
    <dbReference type="NCBI Taxonomy" id="135487"/>
    <lineage>
        <taxon>Bacteria</taxon>
        <taxon>Bacillati</taxon>
        <taxon>Actinomycetota</taxon>
        <taxon>Actinomycetes</taxon>
        <taxon>Mycobacteriales</taxon>
        <taxon>Nocardiaceae</taxon>
        <taxon>Nocardia</taxon>
    </lineage>
</organism>
<sequence length="254" mass="26789">MRSVVRHLFLATAIMALAMFGSGAANAMLIDRSPPGAGVGSVASITPSDGRMVGIAHPVTIRFAADIADRATAEKSVVITAGQPLTGTFSWTGDRQLTWIPTGYLPANATIGVRIGEARTEFATNAGVVADANMSAHTFTVSIGGQVVRQMPASMGKPGWETPTGTFPVLEKFRHIVFDSRTIGIPLDSPEGYLIDGEYGVRLTWGGVFVHSAPWSVDSQGNANVSHGCINLAPGDAAWYYENVGIGDPVNVFW</sequence>
<feature type="chain" id="PRO_5026844703" evidence="14">
    <location>
        <begin position="28"/>
        <end position="254"/>
    </location>
</feature>
<dbReference type="EMBL" id="JAAGUZ010000022">
    <property type="protein sequence ID" value="NEW44792.1"/>
    <property type="molecule type" value="Genomic_DNA"/>
</dbReference>
<feature type="signal peptide" evidence="14">
    <location>
        <begin position="1"/>
        <end position="27"/>
    </location>
</feature>
<dbReference type="Pfam" id="PF17964">
    <property type="entry name" value="Big_10"/>
    <property type="match status" value="1"/>
</dbReference>
<comment type="caution">
    <text evidence="16">The sequence shown here is derived from an EMBL/GenBank/DDBJ whole genome shotgun (WGS) entry which is preliminary data.</text>
</comment>
<keyword evidence="3" id="KW-0808">Transferase</keyword>
<keyword evidence="2" id="KW-1003">Cell membrane</keyword>
<dbReference type="InterPro" id="IPR005490">
    <property type="entry name" value="LD_TPept_cat_dom"/>
</dbReference>
<feature type="domain" description="L,D-TPase catalytic" evidence="15">
    <location>
        <begin position="128"/>
        <end position="253"/>
    </location>
</feature>
<accession>A0A6P1D955</accession>
<dbReference type="SUPFAM" id="SSF141523">
    <property type="entry name" value="L,D-transpeptidase catalytic domain-like"/>
    <property type="match status" value="1"/>
</dbReference>
<dbReference type="Proteomes" id="UP000468928">
    <property type="component" value="Unassembled WGS sequence"/>
</dbReference>
<dbReference type="InterPro" id="IPR050979">
    <property type="entry name" value="LD-transpeptidase"/>
</dbReference>
<dbReference type="InterPro" id="IPR038063">
    <property type="entry name" value="Transpep_catalytic_dom"/>
</dbReference>
<evidence type="ECO:0000256" key="13">
    <source>
        <dbReference type="PROSITE-ProRule" id="PRU01373"/>
    </source>
</evidence>
<evidence type="ECO:0000259" key="15">
    <source>
        <dbReference type="PROSITE" id="PS52029"/>
    </source>
</evidence>
<keyword evidence="8" id="KW-0564">Palmitate</keyword>
<feature type="active site" description="Nucleophile" evidence="13">
    <location>
        <position position="229"/>
    </location>
</feature>
<dbReference type="CDD" id="cd16913">
    <property type="entry name" value="YkuD_like"/>
    <property type="match status" value="1"/>
</dbReference>
<keyword evidence="9" id="KW-0449">Lipoprotein</keyword>
<keyword evidence="7" id="KW-0472">Membrane</keyword>
<dbReference type="PANTHER" id="PTHR30582">
    <property type="entry name" value="L,D-TRANSPEPTIDASE"/>
    <property type="match status" value="1"/>
</dbReference>
<evidence type="ECO:0000256" key="8">
    <source>
        <dbReference type="ARBA" id="ARBA00023139"/>
    </source>
</evidence>
<dbReference type="GO" id="GO:0016746">
    <property type="term" value="F:acyltransferase activity"/>
    <property type="evidence" value="ECO:0007669"/>
    <property type="project" value="UniProtKB-KW"/>
</dbReference>
<keyword evidence="6 13" id="KW-0573">Peptidoglycan synthesis</keyword>
<evidence type="ECO:0000313" key="17">
    <source>
        <dbReference type="Proteomes" id="UP000468928"/>
    </source>
</evidence>
<dbReference type="Gene3D" id="2.40.440.10">
    <property type="entry name" value="L,D-transpeptidase catalytic domain-like"/>
    <property type="match status" value="1"/>
</dbReference>
<dbReference type="GO" id="GO:0005576">
    <property type="term" value="C:extracellular region"/>
    <property type="evidence" value="ECO:0007669"/>
    <property type="project" value="TreeGrafter"/>
</dbReference>
<feature type="active site" description="Proton donor/acceptor" evidence="13">
    <location>
        <position position="211"/>
    </location>
</feature>
<dbReference type="Pfam" id="PF03734">
    <property type="entry name" value="YkuD"/>
    <property type="match status" value="1"/>
</dbReference>
<evidence type="ECO:0000256" key="4">
    <source>
        <dbReference type="ARBA" id="ARBA00022729"/>
    </source>
</evidence>
<evidence type="ECO:0000256" key="3">
    <source>
        <dbReference type="ARBA" id="ARBA00022679"/>
    </source>
</evidence>
<dbReference type="GO" id="GO:0071972">
    <property type="term" value="F:peptidoglycan L,D-transpeptidase activity"/>
    <property type="evidence" value="ECO:0007669"/>
    <property type="project" value="TreeGrafter"/>
</dbReference>
<evidence type="ECO:0000256" key="12">
    <source>
        <dbReference type="ARBA" id="ARBA00060592"/>
    </source>
</evidence>
<evidence type="ECO:0000256" key="10">
    <source>
        <dbReference type="ARBA" id="ARBA00023315"/>
    </source>
</evidence>
<comment type="pathway">
    <text evidence="1 13">Cell wall biogenesis; peptidoglycan biosynthesis.</text>
</comment>
<evidence type="ECO:0000256" key="6">
    <source>
        <dbReference type="ARBA" id="ARBA00022984"/>
    </source>
</evidence>
<dbReference type="InterPro" id="IPR041280">
    <property type="entry name" value="Big_10"/>
</dbReference>
<dbReference type="AlphaFoldDB" id="A0A6P1D955"/>
<evidence type="ECO:0000256" key="5">
    <source>
        <dbReference type="ARBA" id="ARBA00022960"/>
    </source>
</evidence>
<evidence type="ECO:0000313" key="16">
    <source>
        <dbReference type="EMBL" id="NEW44792.1"/>
    </source>
</evidence>
<keyword evidence="4 14" id="KW-0732">Signal</keyword>
<dbReference type="CDD" id="cd13431">
    <property type="entry name" value="LDT_IgD_like_1"/>
    <property type="match status" value="1"/>
</dbReference>
<dbReference type="GO" id="GO:0018104">
    <property type="term" value="P:peptidoglycan-protein cross-linking"/>
    <property type="evidence" value="ECO:0007669"/>
    <property type="project" value="TreeGrafter"/>
</dbReference>
<comment type="pathway">
    <text evidence="12">Glycan biosynthesis.</text>
</comment>
<evidence type="ECO:0000256" key="14">
    <source>
        <dbReference type="SAM" id="SignalP"/>
    </source>
</evidence>